<evidence type="ECO:0000259" key="11">
    <source>
        <dbReference type="PROSITE" id="PS51385"/>
    </source>
</evidence>
<evidence type="ECO:0000256" key="4">
    <source>
        <dbReference type="ARBA" id="ARBA00022723"/>
    </source>
</evidence>
<keyword evidence="10" id="KW-1133">Transmembrane helix</keyword>
<feature type="transmembrane region" description="Helical" evidence="10">
    <location>
        <begin position="127"/>
        <end position="149"/>
    </location>
</feature>
<dbReference type="GO" id="GO:0000166">
    <property type="term" value="F:nucleotide binding"/>
    <property type="evidence" value="ECO:0007669"/>
    <property type="project" value="UniProtKB-KW"/>
</dbReference>
<accession>A0A976SJ39</accession>
<dbReference type="PANTHER" id="PTHR13232:SF10">
    <property type="entry name" value="NAD(P)H-HYDRATE EPIMERASE"/>
    <property type="match status" value="1"/>
</dbReference>
<evidence type="ECO:0000256" key="10">
    <source>
        <dbReference type="SAM" id="Phobius"/>
    </source>
</evidence>
<dbReference type="PANTHER" id="PTHR13232">
    <property type="entry name" value="NAD(P)H-HYDRATE EPIMERASE"/>
    <property type="match status" value="1"/>
</dbReference>
<keyword evidence="9 12" id="KW-0413">Isomerase</keyword>
<dbReference type="AlphaFoldDB" id="A0A976SJ39"/>
<dbReference type="Pfam" id="PF03853">
    <property type="entry name" value="YjeF_N"/>
    <property type="match status" value="1"/>
</dbReference>
<dbReference type="PROSITE" id="PS51385">
    <property type="entry name" value="YJEF_N"/>
    <property type="match status" value="1"/>
</dbReference>
<reference evidence="12" key="1">
    <citation type="submission" date="2022-07" db="EMBL/GenBank/DDBJ databases">
        <title>Evaluation of T. orientalis genome assembly methods using nanopore sequencing and analysis of variation between genomes.</title>
        <authorList>
            <person name="Yam J."/>
            <person name="Micallef M.L."/>
            <person name="Liu M."/>
            <person name="Djordjevic S.P."/>
            <person name="Bogema D.R."/>
            <person name="Jenkins C."/>
        </authorList>
    </citation>
    <scope>NUCLEOTIDE SEQUENCE</scope>
    <source>
        <strain evidence="12">Goon Nure</strain>
    </source>
</reference>
<feature type="domain" description="YjeF N-terminal" evidence="11">
    <location>
        <begin position="1"/>
        <end position="172"/>
    </location>
</feature>
<dbReference type="InterPro" id="IPR032976">
    <property type="entry name" value="YJEFN_prot_NAXE-like"/>
</dbReference>
<dbReference type="Proteomes" id="UP000244811">
    <property type="component" value="Chromosome 3"/>
</dbReference>
<dbReference type="GO" id="GO:0005739">
    <property type="term" value="C:mitochondrion"/>
    <property type="evidence" value="ECO:0007669"/>
    <property type="project" value="TreeGrafter"/>
</dbReference>
<evidence type="ECO:0000256" key="7">
    <source>
        <dbReference type="ARBA" id="ARBA00022958"/>
    </source>
</evidence>
<comment type="catalytic activity">
    <reaction evidence="1">
        <text>(6R)-NADHX = (6S)-NADHX</text>
        <dbReference type="Rhea" id="RHEA:32215"/>
        <dbReference type="ChEBI" id="CHEBI:64074"/>
        <dbReference type="ChEBI" id="CHEBI:64075"/>
        <dbReference type="EC" id="5.1.99.6"/>
    </reaction>
</comment>
<sequence>MGDEIGYSLNQLIELAGLSASIAINEILLSKLPRSSDNVLVCCGPGNNGADGLVVARHLSEFGYNVSVFYPKRKSGDLYHRLFLLLSSYGVKTIDNTHDLDTEFKDNCVVIDAIFGISFCAPAREPFLGLIEVLLILAFVPSLSFPLLFPRFALLSSVDSTFFAGGFFPGLL</sequence>
<comment type="catalytic activity">
    <reaction evidence="2">
        <text>(6R)-NADPHX = (6S)-NADPHX</text>
        <dbReference type="Rhea" id="RHEA:32227"/>
        <dbReference type="ChEBI" id="CHEBI:64076"/>
        <dbReference type="ChEBI" id="CHEBI:64077"/>
        <dbReference type="EC" id="5.1.99.6"/>
    </reaction>
</comment>
<dbReference type="Gene3D" id="3.40.50.10260">
    <property type="entry name" value="YjeF N-terminal domain"/>
    <property type="match status" value="1"/>
</dbReference>
<evidence type="ECO:0000256" key="1">
    <source>
        <dbReference type="ARBA" id="ARBA00000013"/>
    </source>
</evidence>
<keyword evidence="7" id="KW-0630">Potassium</keyword>
<evidence type="ECO:0000256" key="9">
    <source>
        <dbReference type="ARBA" id="ARBA00023235"/>
    </source>
</evidence>
<dbReference type="InterPro" id="IPR036652">
    <property type="entry name" value="YjeF_N_dom_sf"/>
</dbReference>
<dbReference type="SUPFAM" id="SSF64153">
    <property type="entry name" value="YjeF N-terminal domain-like"/>
    <property type="match status" value="1"/>
</dbReference>
<name>A0A976SJ39_THEOR</name>
<evidence type="ECO:0000256" key="2">
    <source>
        <dbReference type="ARBA" id="ARBA00000909"/>
    </source>
</evidence>
<proteinExistence type="predicted"/>
<dbReference type="InterPro" id="IPR004443">
    <property type="entry name" value="YjeF_N_dom"/>
</dbReference>
<dbReference type="GO" id="GO:0052856">
    <property type="term" value="F:NAD(P)HX epimerase activity"/>
    <property type="evidence" value="ECO:0007669"/>
    <property type="project" value="UniProtKB-EC"/>
</dbReference>
<organism evidence="12 13">
    <name type="scientific">Theileria orientalis</name>
    <dbReference type="NCBI Taxonomy" id="68886"/>
    <lineage>
        <taxon>Eukaryota</taxon>
        <taxon>Sar</taxon>
        <taxon>Alveolata</taxon>
        <taxon>Apicomplexa</taxon>
        <taxon>Aconoidasida</taxon>
        <taxon>Piroplasmida</taxon>
        <taxon>Theileriidae</taxon>
        <taxon>Theileria</taxon>
    </lineage>
</organism>
<gene>
    <name evidence="12" type="ORF">MACK_003923</name>
</gene>
<keyword evidence="4" id="KW-0479">Metal-binding</keyword>
<evidence type="ECO:0000313" key="13">
    <source>
        <dbReference type="Proteomes" id="UP000244811"/>
    </source>
</evidence>
<evidence type="ECO:0000256" key="8">
    <source>
        <dbReference type="ARBA" id="ARBA00023027"/>
    </source>
</evidence>
<evidence type="ECO:0000313" key="12">
    <source>
        <dbReference type="EMBL" id="UVC49808.1"/>
    </source>
</evidence>
<dbReference type="EMBL" id="CP056070">
    <property type="protein sequence ID" value="UVC49808.1"/>
    <property type="molecule type" value="Genomic_DNA"/>
</dbReference>
<evidence type="ECO:0000256" key="6">
    <source>
        <dbReference type="ARBA" id="ARBA00022857"/>
    </source>
</evidence>
<protein>
    <recommendedName>
        <fullName evidence="3">NAD(P)H-hydrate epimerase</fullName>
        <ecNumber evidence="3">5.1.99.6</ecNumber>
    </recommendedName>
</protein>
<keyword evidence="10" id="KW-0812">Transmembrane</keyword>
<keyword evidence="8" id="KW-0520">NAD</keyword>
<dbReference type="EC" id="5.1.99.6" evidence="3"/>
<keyword evidence="5" id="KW-0547">Nucleotide-binding</keyword>
<keyword evidence="10" id="KW-0472">Membrane</keyword>
<evidence type="ECO:0000256" key="3">
    <source>
        <dbReference type="ARBA" id="ARBA00012228"/>
    </source>
</evidence>
<evidence type="ECO:0000256" key="5">
    <source>
        <dbReference type="ARBA" id="ARBA00022741"/>
    </source>
</evidence>
<keyword evidence="6" id="KW-0521">NADP</keyword>
<dbReference type="GO" id="GO:0046872">
    <property type="term" value="F:metal ion binding"/>
    <property type="evidence" value="ECO:0007669"/>
    <property type="project" value="UniProtKB-KW"/>
</dbReference>